<dbReference type="SUPFAM" id="SSF53850">
    <property type="entry name" value="Periplasmic binding protein-like II"/>
    <property type="match status" value="1"/>
</dbReference>
<dbReference type="NCBIfam" id="TIGR02122">
    <property type="entry name" value="TRAP_TAXI"/>
    <property type="match status" value="1"/>
</dbReference>
<keyword evidence="1" id="KW-0732">Signal</keyword>
<evidence type="ECO:0000256" key="1">
    <source>
        <dbReference type="SAM" id="SignalP"/>
    </source>
</evidence>
<dbReference type="EMBL" id="CP151919">
    <property type="protein sequence ID" value="XAD54313.1"/>
    <property type="molecule type" value="Genomic_DNA"/>
</dbReference>
<dbReference type="InterPro" id="IPR011852">
    <property type="entry name" value="TRAP_TAXI"/>
</dbReference>
<reference evidence="2 3" key="1">
    <citation type="submission" date="2024-04" db="EMBL/GenBank/DDBJ databases">
        <title>Salinicola lusitanus LLJ914,a marine bacterium isolated from the Okinawa Trough.</title>
        <authorList>
            <person name="Li J."/>
        </authorList>
    </citation>
    <scope>NUCLEOTIDE SEQUENCE [LARGE SCALE GENOMIC DNA]</scope>
    <source>
        <strain evidence="2 3">LLJ914</strain>
    </source>
</reference>
<sequence>MIKQLITAGVIVTSLGLGLSAQAEPFNENLCGGSPNGLWQLLGVGMDGVLKAENPNSSVTYQTSSGGFANIIQMQGDTCDLAIVHAGEAMKAISGEPPFPKAVNNFRAIGVLYNWAPMQWVLTQDFSDEYGIHSLQDIADKKPPLRLVLNRKGILPSMVGESSLEALGVTPDDIESWGGSVVYQGSAVATELVQNRRADMWANETFVGSSAISGMAENRPMTLLAVPDSVIKAMEEEYGDKPYTVPADAYTWLDHPVQTHTAAAMLVAPATMADDEAYRITKDLIEHIDVMQGVHPAMKQLTPETLLEQSVVELHPGAKRAYEEAGLL</sequence>
<evidence type="ECO:0000313" key="2">
    <source>
        <dbReference type="EMBL" id="XAD54313.1"/>
    </source>
</evidence>
<evidence type="ECO:0000313" key="3">
    <source>
        <dbReference type="Proteomes" id="UP001453229"/>
    </source>
</evidence>
<organism evidence="2 3">
    <name type="scientific">Salinicola lusitanus</name>
    <dbReference type="NCBI Taxonomy" id="1949085"/>
    <lineage>
        <taxon>Bacteria</taxon>
        <taxon>Pseudomonadati</taxon>
        <taxon>Pseudomonadota</taxon>
        <taxon>Gammaproteobacteria</taxon>
        <taxon>Oceanospirillales</taxon>
        <taxon>Halomonadaceae</taxon>
        <taxon>Salinicola</taxon>
    </lineage>
</organism>
<dbReference type="PANTHER" id="PTHR42941">
    <property type="entry name" value="SLL1037 PROTEIN"/>
    <property type="match status" value="1"/>
</dbReference>
<proteinExistence type="predicted"/>
<dbReference type="PANTHER" id="PTHR42941:SF1">
    <property type="entry name" value="SLL1037 PROTEIN"/>
    <property type="match status" value="1"/>
</dbReference>
<dbReference type="Gene3D" id="3.40.190.10">
    <property type="entry name" value="Periplasmic binding protein-like II"/>
    <property type="match status" value="2"/>
</dbReference>
<dbReference type="Proteomes" id="UP001453229">
    <property type="component" value="Chromosome"/>
</dbReference>
<protein>
    <submittedName>
        <fullName evidence="2">TAXI family TRAP transporter solute-binding subunit</fullName>
    </submittedName>
</protein>
<keyword evidence="3" id="KW-1185">Reference proteome</keyword>
<feature type="chain" id="PRO_5045978114" evidence="1">
    <location>
        <begin position="24"/>
        <end position="328"/>
    </location>
</feature>
<feature type="signal peptide" evidence="1">
    <location>
        <begin position="1"/>
        <end position="23"/>
    </location>
</feature>
<dbReference type="RefSeq" id="WP_342595047.1">
    <property type="nucleotide sequence ID" value="NZ_CP151919.1"/>
</dbReference>
<gene>
    <name evidence="2" type="ORF">AAGT95_21240</name>
</gene>
<accession>A0ABZ3CT45</accession>
<name>A0ABZ3CT45_9GAMM</name>
<dbReference type="Pfam" id="PF16868">
    <property type="entry name" value="NMT1_3"/>
    <property type="match status" value="1"/>
</dbReference>